<name>A0AAD5YNV3_9AGAR</name>
<dbReference type="AlphaFoldDB" id="A0AAD5YNV3"/>
<evidence type="ECO:0000256" key="1">
    <source>
        <dbReference type="SAM" id="MobiDB-lite"/>
    </source>
</evidence>
<organism evidence="2 3">
    <name type="scientific">Leucocoprinus birnbaumii</name>
    <dbReference type="NCBI Taxonomy" id="56174"/>
    <lineage>
        <taxon>Eukaryota</taxon>
        <taxon>Fungi</taxon>
        <taxon>Dikarya</taxon>
        <taxon>Basidiomycota</taxon>
        <taxon>Agaricomycotina</taxon>
        <taxon>Agaricomycetes</taxon>
        <taxon>Agaricomycetidae</taxon>
        <taxon>Agaricales</taxon>
        <taxon>Agaricineae</taxon>
        <taxon>Agaricaceae</taxon>
        <taxon>Leucocoprinus</taxon>
    </lineage>
</organism>
<dbReference type="EMBL" id="JANIEX010001410">
    <property type="protein sequence ID" value="KAJ3558237.1"/>
    <property type="molecule type" value="Genomic_DNA"/>
</dbReference>
<feature type="region of interest" description="Disordered" evidence="1">
    <location>
        <begin position="395"/>
        <end position="432"/>
    </location>
</feature>
<evidence type="ECO:0000313" key="2">
    <source>
        <dbReference type="EMBL" id="KAJ3558237.1"/>
    </source>
</evidence>
<feature type="compositionally biased region" description="Basic residues" evidence="1">
    <location>
        <begin position="9"/>
        <end position="18"/>
    </location>
</feature>
<proteinExistence type="predicted"/>
<accession>A0AAD5YNV3</accession>
<gene>
    <name evidence="2" type="ORF">NP233_g11547</name>
</gene>
<keyword evidence="3" id="KW-1185">Reference proteome</keyword>
<comment type="caution">
    <text evidence="2">The sequence shown here is derived from an EMBL/GenBank/DDBJ whole genome shotgun (WGS) entry which is preliminary data.</text>
</comment>
<reference evidence="2" key="1">
    <citation type="submission" date="2022-07" db="EMBL/GenBank/DDBJ databases">
        <title>Genome Sequence of Leucocoprinus birnbaumii.</title>
        <authorList>
            <person name="Buettner E."/>
        </authorList>
    </citation>
    <scope>NUCLEOTIDE SEQUENCE</scope>
    <source>
        <strain evidence="2">VT141</strain>
    </source>
</reference>
<sequence>MVRMTTKNAKMKVRKKQTKPASTGNVKKQALAISGPLSLVTEESGLTARHFYFDIRYDYASPPDSYSVYDASGFLELLIDASEYFHVDYEPRLPELTPFMDCISIPHASKLSALRLAENRKLTNGDQVLIAPTSLTMDFNVHIGRTGIIDDISNTAAYVKSFSRYPEHSDVPETVHVPLSLIRCHYRIGDYVPITICDPDNPENQYDTYMSLTEFSEVELHLGRNQGRSVAYLEKFELSIYENLPVTVLVGPLKGRSGGVKTISSRQKATAELRGSHAVQKRLEELSIRDLAFELEVLNSSTDVERLIIENSDLRSWYRQDVKEIQPNKSRLAIHLEAVHGIPVACSMITMDLAVIGQGRVPSNPPLFLPPCSASMLFMKDRLKRPHDGVNKLYDSTRPSKAPKLNHSQSMPTKDLLKEENPASVPKEYETTPELPEIETKGKKRNRPLYSACIVSAHLNQPTHHIERWNDGFFLKYSLHELGHVNYLRHSGKSCPCNTGKPNLFTAIHANDIHVQPRHCHAHGLDRVLSGRRPRCLALRCFACPGVGFNLDERVLELTRSEKMYALFVSADGNFRLQRKRKNNDPNDKALNKGNDYFVDDTKFHECLTGSKGNNVCDPGYHSFAE</sequence>
<dbReference type="Proteomes" id="UP001213000">
    <property type="component" value="Unassembled WGS sequence"/>
</dbReference>
<feature type="region of interest" description="Disordered" evidence="1">
    <location>
        <begin position="1"/>
        <end position="25"/>
    </location>
</feature>
<protein>
    <submittedName>
        <fullName evidence="2">Uncharacterized protein</fullName>
    </submittedName>
</protein>
<evidence type="ECO:0000313" key="3">
    <source>
        <dbReference type="Proteomes" id="UP001213000"/>
    </source>
</evidence>